<dbReference type="Proteomes" id="UP001139559">
    <property type="component" value="Unassembled WGS sequence"/>
</dbReference>
<dbReference type="EMBL" id="JAJHVV010000008">
    <property type="protein sequence ID" value="MCK6264260.1"/>
    <property type="molecule type" value="Genomic_DNA"/>
</dbReference>
<sequence length="105" mass="11992">MSNIYSNIPNTLPQEIFTDLLKTEHLRVERIVSDGHSSPESGWYDQNENEWVIVLQGQGVLEFEDGRIITLNVGDHHNIKAGEKHKVLSTSANEKTIWLALFYSK</sequence>
<evidence type="ECO:0000313" key="2">
    <source>
        <dbReference type="EMBL" id="MCK6264260.1"/>
    </source>
</evidence>
<feature type="domain" description="Cupin type-2" evidence="1">
    <location>
        <begin position="45"/>
        <end position="100"/>
    </location>
</feature>
<dbReference type="SUPFAM" id="SSF51182">
    <property type="entry name" value="RmlC-like cupins"/>
    <property type="match status" value="1"/>
</dbReference>
<dbReference type="InterPro" id="IPR013096">
    <property type="entry name" value="Cupin_2"/>
</dbReference>
<reference evidence="2" key="1">
    <citation type="submission" date="2021-11" db="EMBL/GenBank/DDBJ databases">
        <title>Vibrio ZSDE26 sp. nov. and Vibrio ZSDZ34 sp. nov., isolated from coastal seawater in Qingdao.</title>
        <authorList>
            <person name="Zhang P."/>
        </authorList>
    </citation>
    <scope>NUCLEOTIDE SEQUENCE</scope>
    <source>
        <strain evidence="2">ZSDE26</strain>
    </source>
</reference>
<dbReference type="InterPro" id="IPR011051">
    <property type="entry name" value="RmlC_Cupin_sf"/>
</dbReference>
<dbReference type="Gene3D" id="2.60.120.10">
    <property type="entry name" value="Jelly Rolls"/>
    <property type="match status" value="1"/>
</dbReference>
<dbReference type="RefSeq" id="WP_248009346.1">
    <property type="nucleotide sequence ID" value="NZ_JAJHVV010000008.1"/>
</dbReference>
<keyword evidence="3" id="KW-1185">Reference proteome</keyword>
<dbReference type="InterPro" id="IPR014710">
    <property type="entry name" value="RmlC-like_jellyroll"/>
</dbReference>
<dbReference type="Pfam" id="PF07883">
    <property type="entry name" value="Cupin_2"/>
    <property type="match status" value="1"/>
</dbReference>
<dbReference type="AlphaFoldDB" id="A0A9X2BIL2"/>
<evidence type="ECO:0000259" key="1">
    <source>
        <dbReference type="Pfam" id="PF07883"/>
    </source>
</evidence>
<evidence type="ECO:0000313" key="3">
    <source>
        <dbReference type="Proteomes" id="UP001139559"/>
    </source>
</evidence>
<gene>
    <name evidence="2" type="ORF">KP803_13345</name>
</gene>
<organism evidence="2 3">
    <name type="scientific">Vibrio amylolyticus</name>
    <dbReference type="NCBI Taxonomy" id="2847292"/>
    <lineage>
        <taxon>Bacteria</taxon>
        <taxon>Pseudomonadati</taxon>
        <taxon>Pseudomonadota</taxon>
        <taxon>Gammaproteobacteria</taxon>
        <taxon>Vibrionales</taxon>
        <taxon>Vibrionaceae</taxon>
        <taxon>Vibrio</taxon>
    </lineage>
</organism>
<proteinExistence type="predicted"/>
<name>A0A9X2BIL2_9VIBR</name>
<comment type="caution">
    <text evidence="2">The sequence shown here is derived from an EMBL/GenBank/DDBJ whole genome shotgun (WGS) entry which is preliminary data.</text>
</comment>
<accession>A0A9X2BIL2</accession>
<dbReference type="CDD" id="cd06981">
    <property type="entry name" value="cupin_reut_a1446"/>
    <property type="match status" value="1"/>
</dbReference>
<protein>
    <submittedName>
        <fullName evidence="2">Cupin domain-containing protein</fullName>
    </submittedName>
</protein>